<dbReference type="AlphaFoldDB" id="A0A3B0RF93"/>
<dbReference type="EMBL" id="UOEB01000068">
    <property type="protein sequence ID" value="VAV83313.1"/>
    <property type="molecule type" value="Genomic_DNA"/>
</dbReference>
<gene>
    <name evidence="1" type="ORF">MNBD_BACTEROID02-685</name>
</gene>
<accession>A0A3B0RF93</accession>
<name>A0A3B0RF93_9ZZZZ</name>
<sequence length="219" mass="25826">MKIKTIIIICFLVLLNSCIVKSLQPFYTEESIAFQKYFVGEWKDNKNSNWEVVSLKEEFKKDNKDQSELSAEDKEIFEKYKDGYLVTYTKKEKEAVFIAMPFKIGDQVFMDFIPFDYENLSNDLVSQHLLKTHSVAKFDVLEENKEVKISWLDEDRLKSLYDNNQIQLKHEVIGLDEAFVLTASSEELYEFLKKYMASNIKDKWKSSNEYTLKRSDAKP</sequence>
<reference evidence="1" key="1">
    <citation type="submission" date="2018-06" db="EMBL/GenBank/DDBJ databases">
        <authorList>
            <person name="Zhirakovskaya E."/>
        </authorList>
    </citation>
    <scope>NUCLEOTIDE SEQUENCE</scope>
</reference>
<proteinExistence type="predicted"/>
<evidence type="ECO:0000313" key="1">
    <source>
        <dbReference type="EMBL" id="VAV83313.1"/>
    </source>
</evidence>
<protein>
    <submittedName>
        <fullName evidence="1">Uncharacterized protein</fullName>
    </submittedName>
</protein>
<organism evidence="1">
    <name type="scientific">hydrothermal vent metagenome</name>
    <dbReference type="NCBI Taxonomy" id="652676"/>
    <lineage>
        <taxon>unclassified sequences</taxon>
        <taxon>metagenomes</taxon>
        <taxon>ecological metagenomes</taxon>
    </lineage>
</organism>